<dbReference type="PANTHER" id="PTHR14226">
    <property type="entry name" value="NEUROPATHY TARGET ESTERASE/SWISS CHEESE D.MELANOGASTER"/>
    <property type="match status" value="1"/>
</dbReference>
<sequence>MVHARPSPIFLKFEQGCSHVGVVKALTEAGIPIDMIGGTSIGSLLGALWAQETEFTPFTQRAREFIKFLLILYSVGFDEFESSDYRIQNNCIPNMYIGLFIFGMNSLGKKIFDLTYPVTAMFTGSFLNQDVESVFQDTQIEDLWIPYFCISTDITASKMRVHTHGSLWRYVRASMSLSGYLPPMCDPIDGHLLLDGGYVNNLPADMMKVMGAQTIFAIDVGSQDDTNLTNYGDELSGWWLLWKRFNPWAVPVKVPNMAEIQSRLAYVSCNRQMEQVKSSGYCEYIRPPIDKYRTLQFGSFEEILDVGYAHAKLLFSEWEKTGRIGKIFLERNEVYKPLLDKNSIPAEANFTDLAELISRIEEPDIDPTAMVSHSNDFFSGFYLSENENDDDDVTSVTSEPIVSMNSPTFPNRMRSESEG</sequence>
<dbReference type="InParanoid" id="T1FQ19"/>
<name>T1FQ19_HELRO</name>
<reference evidence="9" key="1">
    <citation type="submission" date="2012-12" db="EMBL/GenBank/DDBJ databases">
        <authorList>
            <person name="Hellsten U."/>
            <person name="Grimwood J."/>
            <person name="Chapman J.A."/>
            <person name="Shapiro H."/>
            <person name="Aerts A."/>
            <person name="Otillar R.P."/>
            <person name="Terry A.Y."/>
            <person name="Boore J.L."/>
            <person name="Simakov O."/>
            <person name="Marletaz F."/>
            <person name="Cho S.-J."/>
            <person name="Edsinger-Gonzales E."/>
            <person name="Havlak P."/>
            <person name="Kuo D.-H."/>
            <person name="Larsson T."/>
            <person name="Lv J."/>
            <person name="Arendt D."/>
            <person name="Savage R."/>
            <person name="Osoegawa K."/>
            <person name="de Jong P."/>
            <person name="Lindberg D.R."/>
            <person name="Seaver E.C."/>
            <person name="Weisblat D.A."/>
            <person name="Putnam N.H."/>
            <person name="Grigoriev I.V."/>
            <person name="Rokhsar D.S."/>
        </authorList>
    </citation>
    <scope>NUCLEOTIDE SEQUENCE</scope>
</reference>
<dbReference type="GO" id="GO:0016042">
    <property type="term" value="P:lipid catabolic process"/>
    <property type="evidence" value="ECO:0007669"/>
    <property type="project" value="UniProtKB-UniRule"/>
</dbReference>
<dbReference type="OrthoDB" id="6280283at2759"/>
<accession>T1FQ19</accession>
<evidence type="ECO:0000313" key="7">
    <source>
        <dbReference type="EMBL" id="ESO01828.1"/>
    </source>
</evidence>
<dbReference type="KEGG" id="hro:HELRODRAFT_188493"/>
<evidence type="ECO:0000259" key="6">
    <source>
        <dbReference type="PROSITE" id="PS51635"/>
    </source>
</evidence>
<dbReference type="CTD" id="20210916"/>
<dbReference type="GO" id="GO:0016298">
    <property type="term" value="F:lipase activity"/>
    <property type="evidence" value="ECO:0007669"/>
    <property type="project" value="UniProtKB-ARBA"/>
</dbReference>
<feature type="domain" description="PNPLA" evidence="6">
    <location>
        <begin position="7"/>
        <end position="208"/>
    </location>
</feature>
<dbReference type="GeneID" id="20210916"/>
<dbReference type="Proteomes" id="UP000015101">
    <property type="component" value="Unassembled WGS sequence"/>
</dbReference>
<feature type="compositionally biased region" description="Polar residues" evidence="5">
    <location>
        <begin position="394"/>
        <end position="409"/>
    </location>
</feature>
<dbReference type="PANTHER" id="PTHR14226:SF29">
    <property type="entry name" value="NEUROPATHY TARGET ESTERASE SWS"/>
    <property type="match status" value="1"/>
</dbReference>
<keyword evidence="3 4" id="KW-0443">Lipid metabolism</keyword>
<dbReference type="OMA" id="FNNGISA"/>
<dbReference type="InterPro" id="IPR016035">
    <property type="entry name" value="Acyl_Trfase/lysoPLipase"/>
</dbReference>
<feature type="active site" description="Nucleophile" evidence="4">
    <location>
        <position position="40"/>
    </location>
</feature>
<dbReference type="AlphaFoldDB" id="T1FQ19"/>
<keyword evidence="9" id="KW-1185">Reference proteome</keyword>
<keyword evidence="2 4" id="KW-0442">Lipid degradation</keyword>
<dbReference type="STRING" id="6412.T1FQ19"/>
<evidence type="ECO:0000256" key="3">
    <source>
        <dbReference type="ARBA" id="ARBA00023098"/>
    </source>
</evidence>
<gene>
    <name evidence="8" type="primary">20210916</name>
    <name evidence="7" type="ORF">HELRODRAFT_188493</name>
</gene>
<organism evidence="8 9">
    <name type="scientific">Helobdella robusta</name>
    <name type="common">Californian leech</name>
    <dbReference type="NCBI Taxonomy" id="6412"/>
    <lineage>
        <taxon>Eukaryota</taxon>
        <taxon>Metazoa</taxon>
        <taxon>Spiralia</taxon>
        <taxon>Lophotrochozoa</taxon>
        <taxon>Annelida</taxon>
        <taxon>Clitellata</taxon>
        <taxon>Hirudinea</taxon>
        <taxon>Rhynchobdellida</taxon>
        <taxon>Glossiphoniidae</taxon>
        <taxon>Helobdella</taxon>
    </lineage>
</organism>
<dbReference type="InterPro" id="IPR002641">
    <property type="entry name" value="PNPLA_dom"/>
</dbReference>
<dbReference type="EMBL" id="KB096742">
    <property type="protein sequence ID" value="ESO01828.1"/>
    <property type="molecule type" value="Genomic_DNA"/>
</dbReference>
<reference evidence="7 9" key="2">
    <citation type="journal article" date="2013" name="Nature">
        <title>Insights into bilaterian evolution from three spiralian genomes.</title>
        <authorList>
            <person name="Simakov O."/>
            <person name="Marletaz F."/>
            <person name="Cho S.J."/>
            <person name="Edsinger-Gonzales E."/>
            <person name="Havlak P."/>
            <person name="Hellsten U."/>
            <person name="Kuo D.H."/>
            <person name="Larsson T."/>
            <person name="Lv J."/>
            <person name="Arendt D."/>
            <person name="Savage R."/>
            <person name="Osoegawa K."/>
            <person name="de Jong P."/>
            <person name="Grimwood J."/>
            <person name="Chapman J.A."/>
            <person name="Shapiro H."/>
            <person name="Aerts A."/>
            <person name="Otillar R.P."/>
            <person name="Terry A.Y."/>
            <person name="Boore J.L."/>
            <person name="Grigoriev I.V."/>
            <person name="Lindberg D.R."/>
            <person name="Seaver E.C."/>
            <person name="Weisblat D.A."/>
            <person name="Putnam N.H."/>
            <person name="Rokhsar D.S."/>
        </authorList>
    </citation>
    <scope>NUCLEOTIDE SEQUENCE</scope>
</reference>
<dbReference type="HOGENOM" id="CLU_656537_0_0_1"/>
<dbReference type="Gene3D" id="3.40.1090.10">
    <property type="entry name" value="Cytosolic phospholipase A2 catalytic domain"/>
    <property type="match status" value="2"/>
</dbReference>
<dbReference type="PROSITE" id="PS51635">
    <property type="entry name" value="PNPLA"/>
    <property type="match status" value="1"/>
</dbReference>
<feature type="short sequence motif" description="GXSXG" evidence="4">
    <location>
        <begin position="38"/>
        <end position="42"/>
    </location>
</feature>
<evidence type="ECO:0000256" key="2">
    <source>
        <dbReference type="ARBA" id="ARBA00022963"/>
    </source>
</evidence>
<dbReference type="CDD" id="cd07225">
    <property type="entry name" value="Pat_PNPLA6_PNPLA7"/>
    <property type="match status" value="1"/>
</dbReference>
<feature type="active site" description="Proton acceptor" evidence="4">
    <location>
        <position position="195"/>
    </location>
</feature>
<feature type="short sequence motif" description="DGA/G" evidence="4">
    <location>
        <begin position="195"/>
        <end position="197"/>
    </location>
</feature>
<dbReference type="InterPro" id="IPR050301">
    <property type="entry name" value="NTE"/>
</dbReference>
<evidence type="ECO:0000256" key="4">
    <source>
        <dbReference type="PROSITE-ProRule" id="PRU01161"/>
    </source>
</evidence>
<dbReference type="EnsemblMetazoa" id="HelroT188493">
    <property type="protein sequence ID" value="HelroP188493"/>
    <property type="gene ID" value="HelroG188493"/>
</dbReference>
<evidence type="ECO:0000313" key="9">
    <source>
        <dbReference type="Proteomes" id="UP000015101"/>
    </source>
</evidence>
<evidence type="ECO:0000256" key="5">
    <source>
        <dbReference type="SAM" id="MobiDB-lite"/>
    </source>
</evidence>
<dbReference type="GO" id="GO:0052689">
    <property type="term" value="F:carboxylic ester hydrolase activity"/>
    <property type="evidence" value="ECO:0007669"/>
    <property type="project" value="UniProtKB-ARBA"/>
</dbReference>
<comment type="caution">
    <text evidence="4">Lacks conserved residue(s) required for the propagation of feature annotation.</text>
</comment>
<evidence type="ECO:0000313" key="8">
    <source>
        <dbReference type="EnsemblMetazoa" id="HelroP188493"/>
    </source>
</evidence>
<dbReference type="RefSeq" id="XP_009019236.1">
    <property type="nucleotide sequence ID" value="XM_009020988.1"/>
</dbReference>
<reference evidence="8" key="3">
    <citation type="submission" date="2015-06" db="UniProtKB">
        <authorList>
            <consortium name="EnsemblMetazoa"/>
        </authorList>
    </citation>
    <scope>IDENTIFICATION</scope>
</reference>
<dbReference type="FunFam" id="3.40.1090.10:FF:000009">
    <property type="entry name" value="Patatin like phospholipase domain containing 7"/>
    <property type="match status" value="1"/>
</dbReference>
<dbReference type="Pfam" id="PF01734">
    <property type="entry name" value="Patatin"/>
    <property type="match status" value="1"/>
</dbReference>
<dbReference type="EMBL" id="AMQM01000729">
    <property type="status" value="NOT_ANNOTATED_CDS"/>
    <property type="molecule type" value="Genomic_DNA"/>
</dbReference>
<protein>
    <recommendedName>
        <fullName evidence="6">PNPLA domain-containing protein</fullName>
    </recommendedName>
</protein>
<dbReference type="EMBL" id="AMQM01000728">
    <property type="status" value="NOT_ANNOTATED_CDS"/>
    <property type="molecule type" value="Genomic_DNA"/>
</dbReference>
<proteinExistence type="predicted"/>
<keyword evidence="1 4" id="KW-0378">Hydrolase</keyword>
<feature type="region of interest" description="Disordered" evidence="5">
    <location>
        <begin position="388"/>
        <end position="419"/>
    </location>
</feature>
<dbReference type="SUPFAM" id="SSF52151">
    <property type="entry name" value="FabD/lysophospholipase-like"/>
    <property type="match status" value="1"/>
</dbReference>
<dbReference type="eggNOG" id="KOG2968">
    <property type="taxonomic scope" value="Eukaryota"/>
</dbReference>
<evidence type="ECO:0000256" key="1">
    <source>
        <dbReference type="ARBA" id="ARBA00022801"/>
    </source>
</evidence>